<evidence type="ECO:0000313" key="2">
    <source>
        <dbReference type="Proteomes" id="UP000460207"/>
    </source>
</evidence>
<organism evidence="1 2">
    <name type="scientific">Limosilactobacillus reuteri</name>
    <name type="common">Lactobacillus reuteri</name>
    <dbReference type="NCBI Taxonomy" id="1598"/>
    <lineage>
        <taxon>Bacteria</taxon>
        <taxon>Bacillati</taxon>
        <taxon>Bacillota</taxon>
        <taxon>Bacilli</taxon>
        <taxon>Lactobacillales</taxon>
        <taxon>Lactobacillaceae</taxon>
        <taxon>Limosilactobacillus</taxon>
    </lineage>
</organism>
<name>A0A7X2G0J1_LIMRT</name>
<reference evidence="1 2" key="1">
    <citation type="submission" date="2019-11" db="EMBL/GenBank/DDBJ databases">
        <title>Draft genome sequence of 12 host-associated Lactobacillus reuteri rodent strains.</title>
        <authorList>
            <person name="Zhang S."/>
            <person name="Ozcam M."/>
            <person name="Van Pijkeren J.P."/>
        </authorList>
    </citation>
    <scope>NUCLEOTIDE SEQUENCE [LARGE SCALE GENOMIC DNA]</scope>
    <source>
        <strain evidence="1 2">N4I</strain>
    </source>
</reference>
<dbReference type="AlphaFoldDB" id="A0A7X2G0J1"/>
<dbReference type="RefSeq" id="WP_153703888.1">
    <property type="nucleotide sequence ID" value="NZ_WJND01000004.1"/>
</dbReference>
<evidence type="ECO:0000313" key="1">
    <source>
        <dbReference type="EMBL" id="MRG89103.1"/>
    </source>
</evidence>
<proteinExistence type="predicted"/>
<protein>
    <submittedName>
        <fullName evidence="1">Uncharacterized protein</fullName>
    </submittedName>
</protein>
<sequence>MKLTEKQKNCPYCHVKGADYHIAMIYNAPKKLIGLPQIDGFHIFAAVGWDENLTVTSNSINYCPQCGRPLNEEKD</sequence>
<dbReference type="Proteomes" id="UP000460207">
    <property type="component" value="Unassembled WGS sequence"/>
</dbReference>
<accession>A0A7X2G0J1</accession>
<dbReference type="EMBL" id="WJND01000004">
    <property type="protein sequence ID" value="MRG89103.1"/>
    <property type="molecule type" value="Genomic_DNA"/>
</dbReference>
<gene>
    <name evidence="1" type="ORF">GIX76_03745</name>
</gene>
<comment type="caution">
    <text evidence="1">The sequence shown here is derived from an EMBL/GenBank/DDBJ whole genome shotgun (WGS) entry which is preliminary data.</text>
</comment>